<keyword evidence="1" id="KW-0472">Membrane</keyword>
<dbReference type="GO" id="GO:0033617">
    <property type="term" value="P:mitochondrial respiratory chain complex IV assembly"/>
    <property type="evidence" value="ECO:0007669"/>
    <property type="project" value="TreeGrafter"/>
</dbReference>
<keyword evidence="1" id="KW-1133">Transmembrane helix</keyword>
<name>A0A226EYY7_FOLCA</name>
<dbReference type="AlphaFoldDB" id="A0A226EYY7"/>
<dbReference type="Proteomes" id="UP000198287">
    <property type="component" value="Unassembled WGS sequence"/>
</dbReference>
<reference evidence="2 3" key="1">
    <citation type="submission" date="2015-12" db="EMBL/GenBank/DDBJ databases">
        <title>The genome of Folsomia candida.</title>
        <authorList>
            <person name="Faddeeva A."/>
            <person name="Derks M.F."/>
            <person name="Anvar Y."/>
            <person name="Smit S."/>
            <person name="Van Straalen N."/>
            <person name="Roelofs D."/>
        </authorList>
    </citation>
    <scope>NUCLEOTIDE SEQUENCE [LARGE SCALE GENOMIC DNA]</scope>
    <source>
        <strain evidence="2 3">VU population</strain>
        <tissue evidence="2">Whole body</tissue>
    </source>
</reference>
<evidence type="ECO:0000256" key="1">
    <source>
        <dbReference type="SAM" id="Phobius"/>
    </source>
</evidence>
<comment type="caution">
    <text evidence="2">The sequence shown here is derived from an EMBL/GenBank/DDBJ whole genome shotgun (WGS) entry which is preliminary data.</text>
</comment>
<dbReference type="Pfam" id="PF08695">
    <property type="entry name" value="Coa1"/>
    <property type="match status" value="1"/>
</dbReference>
<gene>
    <name evidence="2" type="ORF">Fcan01_02625</name>
</gene>
<organism evidence="2 3">
    <name type="scientific">Folsomia candida</name>
    <name type="common">Springtail</name>
    <dbReference type="NCBI Taxonomy" id="158441"/>
    <lineage>
        <taxon>Eukaryota</taxon>
        <taxon>Metazoa</taxon>
        <taxon>Ecdysozoa</taxon>
        <taxon>Arthropoda</taxon>
        <taxon>Hexapoda</taxon>
        <taxon>Collembola</taxon>
        <taxon>Entomobryomorpha</taxon>
        <taxon>Isotomoidea</taxon>
        <taxon>Isotomidae</taxon>
        <taxon>Proisotominae</taxon>
        <taxon>Folsomia</taxon>
    </lineage>
</organism>
<evidence type="ECO:0000313" key="2">
    <source>
        <dbReference type="EMBL" id="OXA62398.1"/>
    </source>
</evidence>
<dbReference type="InterPro" id="IPR014807">
    <property type="entry name" value="Coa1"/>
</dbReference>
<accession>A0A226EYY7</accession>
<protein>
    <submittedName>
        <fullName evidence="2">Cytochrome c oxidase assembly factor 1</fullName>
    </submittedName>
</protein>
<proteinExistence type="predicted"/>
<sequence>MPKCSRKNIQSAIFLRQHLSFAGELSTLEMHRIPVQSLMKVASIGGVFVIGNALLMRFLTQKKLKDSPYFVQARDILMSNQALVSFLGEPVGFGSVDLGDSKNFSTSEEARFEIPIKGSNHEGILYLWSMRDSHAASKVGDLIDEEQSQNNKYAEWNIKNLEITIKDKPNQKLILVSDSVLTSNKKSVGYS</sequence>
<dbReference type="GO" id="GO:0032981">
    <property type="term" value="P:mitochondrial respiratory chain complex I assembly"/>
    <property type="evidence" value="ECO:0007669"/>
    <property type="project" value="TreeGrafter"/>
</dbReference>
<dbReference type="STRING" id="158441.A0A226EYY7"/>
<evidence type="ECO:0000313" key="3">
    <source>
        <dbReference type="Proteomes" id="UP000198287"/>
    </source>
</evidence>
<dbReference type="PANTHER" id="PTHR47148:SF1">
    <property type="entry name" value="CYTOCHROME C OXIDASE ASSEMBLY FACTOR 1 HOMOLOG"/>
    <property type="match status" value="1"/>
</dbReference>
<feature type="transmembrane region" description="Helical" evidence="1">
    <location>
        <begin position="38"/>
        <end position="59"/>
    </location>
</feature>
<dbReference type="EMBL" id="LNIX01000001">
    <property type="protein sequence ID" value="OXA62398.1"/>
    <property type="molecule type" value="Genomic_DNA"/>
</dbReference>
<keyword evidence="1" id="KW-0812">Transmembrane</keyword>
<dbReference type="GO" id="GO:0005743">
    <property type="term" value="C:mitochondrial inner membrane"/>
    <property type="evidence" value="ECO:0007669"/>
    <property type="project" value="TreeGrafter"/>
</dbReference>
<keyword evidence="3" id="KW-1185">Reference proteome</keyword>
<dbReference type="PANTHER" id="PTHR47148">
    <property type="entry name" value="CYTOCHROME C OXIDASE ASSEMBLY FACTOR 1 HOMOLOG"/>
    <property type="match status" value="1"/>
</dbReference>